<evidence type="ECO:0000256" key="1">
    <source>
        <dbReference type="ARBA" id="ARBA00022737"/>
    </source>
</evidence>
<dbReference type="PANTHER" id="PTHR10582">
    <property type="entry name" value="TRANSIENT RECEPTOR POTENTIAL ION CHANNEL PROTEIN"/>
    <property type="match status" value="1"/>
</dbReference>
<sequence>MIYSMIAGDMMRFAIISAIFLVSFSQVFFFVGKDMDAKQHLNESNPHHCPVDGYDIYTYDNFPETFITLFRASMGGYDALTMALPHRHPYLGFAREDAKRPAPIQRVTTERRRN</sequence>
<dbReference type="InterPro" id="IPR024862">
    <property type="entry name" value="TRPV"/>
</dbReference>
<evidence type="ECO:0000313" key="3">
    <source>
        <dbReference type="Proteomes" id="UP000252519"/>
    </source>
</evidence>
<dbReference type="GO" id="GO:0098703">
    <property type="term" value="P:calcium ion import across plasma membrane"/>
    <property type="evidence" value="ECO:0007669"/>
    <property type="project" value="TreeGrafter"/>
</dbReference>
<evidence type="ECO:0000313" key="2">
    <source>
        <dbReference type="EMBL" id="RCN53451.1"/>
    </source>
</evidence>
<dbReference type="GO" id="GO:0005886">
    <property type="term" value="C:plasma membrane"/>
    <property type="evidence" value="ECO:0007669"/>
    <property type="project" value="TreeGrafter"/>
</dbReference>
<name>A0A368HA20_ANCCA</name>
<comment type="caution">
    <text evidence="2">The sequence shown here is derived from an EMBL/GenBank/DDBJ whole genome shotgun (WGS) entry which is preliminary data.</text>
</comment>
<dbReference type="GO" id="GO:0005262">
    <property type="term" value="F:calcium channel activity"/>
    <property type="evidence" value="ECO:0007669"/>
    <property type="project" value="TreeGrafter"/>
</dbReference>
<accession>A0A368HA20</accession>
<dbReference type="PANTHER" id="PTHR10582:SF2">
    <property type="entry name" value="INACTIVE"/>
    <property type="match status" value="1"/>
</dbReference>
<organism evidence="2 3">
    <name type="scientific">Ancylostoma caninum</name>
    <name type="common">Dog hookworm</name>
    <dbReference type="NCBI Taxonomy" id="29170"/>
    <lineage>
        <taxon>Eukaryota</taxon>
        <taxon>Metazoa</taxon>
        <taxon>Ecdysozoa</taxon>
        <taxon>Nematoda</taxon>
        <taxon>Chromadorea</taxon>
        <taxon>Rhabditida</taxon>
        <taxon>Rhabditina</taxon>
        <taxon>Rhabditomorpha</taxon>
        <taxon>Strongyloidea</taxon>
        <taxon>Ancylostomatidae</taxon>
        <taxon>Ancylostomatinae</taxon>
        <taxon>Ancylostoma</taxon>
    </lineage>
</organism>
<keyword evidence="3" id="KW-1185">Reference proteome</keyword>
<reference evidence="2 3" key="1">
    <citation type="submission" date="2014-10" db="EMBL/GenBank/DDBJ databases">
        <title>Draft genome of the hookworm Ancylostoma caninum.</title>
        <authorList>
            <person name="Mitreva M."/>
        </authorList>
    </citation>
    <scope>NUCLEOTIDE SEQUENCE [LARGE SCALE GENOMIC DNA]</scope>
    <source>
        <strain evidence="2 3">Baltimore</strain>
    </source>
</reference>
<dbReference type="OrthoDB" id="5867234at2759"/>
<dbReference type="EMBL" id="JOJR01000002">
    <property type="protein sequence ID" value="RCN53451.1"/>
    <property type="molecule type" value="Genomic_DNA"/>
</dbReference>
<dbReference type="AlphaFoldDB" id="A0A368HA20"/>
<keyword evidence="1" id="KW-0677">Repeat</keyword>
<proteinExistence type="predicted"/>
<gene>
    <name evidence="2" type="ORF">ANCCAN_00516</name>
</gene>
<dbReference type="STRING" id="29170.A0A368HA20"/>
<protein>
    <submittedName>
        <fullName evidence="2">Uncharacterized protein</fullName>
    </submittedName>
</protein>
<dbReference type="Proteomes" id="UP000252519">
    <property type="component" value="Unassembled WGS sequence"/>
</dbReference>